<dbReference type="GO" id="GO:0005615">
    <property type="term" value="C:extracellular space"/>
    <property type="evidence" value="ECO:0007669"/>
    <property type="project" value="TreeGrafter"/>
</dbReference>
<dbReference type="Gene3D" id="2.20.100.10">
    <property type="entry name" value="Thrombospondin type-1 (TSP1) repeat"/>
    <property type="match status" value="1"/>
</dbReference>
<dbReference type="Gene3D" id="3.90.215.10">
    <property type="entry name" value="Gamma Fibrinogen, chain A, domain 1"/>
    <property type="match status" value="1"/>
</dbReference>
<proteinExistence type="predicted"/>
<keyword evidence="1" id="KW-1015">Disulfide bond</keyword>
<evidence type="ECO:0000259" key="2">
    <source>
        <dbReference type="PROSITE" id="PS51406"/>
    </source>
</evidence>
<dbReference type="FunFam" id="2.20.100.10:FF:000002">
    <property type="entry name" value="Unc-5 netrin receptor C"/>
    <property type="match status" value="1"/>
</dbReference>
<protein>
    <recommendedName>
        <fullName evidence="2">Fibrinogen C-terminal domain-containing protein</fullName>
    </recommendedName>
</protein>
<dbReference type="EMBL" id="JAIWYP010000009">
    <property type="protein sequence ID" value="KAH3778527.1"/>
    <property type="molecule type" value="Genomic_DNA"/>
</dbReference>
<gene>
    <name evidence="3" type="ORF">DPMN_179991</name>
</gene>
<sequence length="288" mass="32489">MGSYMRSSGKHNVLFQVDGQWGSWTAWSLCTSQCSQTRTRACDNPAPLHDGRDCPGLTTQTLDCYTDKCQPKDCSQLLSSGAALRSGVYNITTPLTSTKRQVYCDMETDGGGWTVFQRRFNGSEDFYRNFNDYENGFGFVHAEHWLGLKYIHEITSRGSYQLRVDILHSNRSKGYDMYGNFSLQPGTNYTLNTGPRIRSNNVDSTFSFTIGWAGGEPVGNAFTTYDHDVDRRYGSNCATMYKGGWWYNNCYNNINPNGLYQPGYGHGEAMKYCSLYGIAASTIMFKRV</sequence>
<name>A0A9D4EDV9_DREPO</name>
<comment type="caution">
    <text evidence="3">The sequence shown here is derived from an EMBL/GenBank/DDBJ whole genome shotgun (WGS) entry which is preliminary data.</text>
</comment>
<evidence type="ECO:0000313" key="4">
    <source>
        <dbReference type="Proteomes" id="UP000828390"/>
    </source>
</evidence>
<dbReference type="PANTHER" id="PTHR19143">
    <property type="entry name" value="FIBRINOGEN/TENASCIN/ANGIOPOEITIN"/>
    <property type="match status" value="1"/>
</dbReference>
<dbReference type="InterPro" id="IPR036056">
    <property type="entry name" value="Fibrinogen-like_C"/>
</dbReference>
<dbReference type="InterPro" id="IPR000884">
    <property type="entry name" value="TSP1_rpt"/>
</dbReference>
<dbReference type="InterPro" id="IPR036383">
    <property type="entry name" value="TSP1_rpt_sf"/>
</dbReference>
<reference evidence="3" key="2">
    <citation type="submission" date="2020-11" db="EMBL/GenBank/DDBJ databases">
        <authorList>
            <person name="McCartney M.A."/>
            <person name="Auch B."/>
            <person name="Kono T."/>
            <person name="Mallez S."/>
            <person name="Becker A."/>
            <person name="Gohl D.M."/>
            <person name="Silverstein K.A.T."/>
            <person name="Koren S."/>
            <person name="Bechman K.B."/>
            <person name="Herman A."/>
            <person name="Abrahante J.E."/>
            <person name="Garbe J."/>
        </authorList>
    </citation>
    <scope>NUCLEOTIDE SEQUENCE</scope>
    <source>
        <strain evidence="3">Duluth1</strain>
        <tissue evidence="3">Whole animal</tissue>
    </source>
</reference>
<dbReference type="PROSITE" id="PS51406">
    <property type="entry name" value="FIBRINOGEN_C_2"/>
    <property type="match status" value="1"/>
</dbReference>
<dbReference type="SMART" id="SM00209">
    <property type="entry name" value="TSP1"/>
    <property type="match status" value="1"/>
</dbReference>
<dbReference type="PROSITE" id="PS50092">
    <property type="entry name" value="TSP1"/>
    <property type="match status" value="1"/>
</dbReference>
<organism evidence="3 4">
    <name type="scientific">Dreissena polymorpha</name>
    <name type="common">Zebra mussel</name>
    <name type="synonym">Mytilus polymorpha</name>
    <dbReference type="NCBI Taxonomy" id="45954"/>
    <lineage>
        <taxon>Eukaryota</taxon>
        <taxon>Metazoa</taxon>
        <taxon>Spiralia</taxon>
        <taxon>Lophotrochozoa</taxon>
        <taxon>Mollusca</taxon>
        <taxon>Bivalvia</taxon>
        <taxon>Autobranchia</taxon>
        <taxon>Heteroconchia</taxon>
        <taxon>Euheterodonta</taxon>
        <taxon>Imparidentia</taxon>
        <taxon>Neoheterodontei</taxon>
        <taxon>Myida</taxon>
        <taxon>Dreissenoidea</taxon>
        <taxon>Dreissenidae</taxon>
        <taxon>Dreissena</taxon>
    </lineage>
</organism>
<dbReference type="NCBIfam" id="NF040941">
    <property type="entry name" value="GGGWT_bact"/>
    <property type="match status" value="1"/>
</dbReference>
<reference evidence="3" key="1">
    <citation type="journal article" date="2019" name="bioRxiv">
        <title>The Genome of the Zebra Mussel, Dreissena polymorpha: A Resource for Invasive Species Research.</title>
        <authorList>
            <person name="McCartney M.A."/>
            <person name="Auch B."/>
            <person name="Kono T."/>
            <person name="Mallez S."/>
            <person name="Zhang Y."/>
            <person name="Obille A."/>
            <person name="Becker A."/>
            <person name="Abrahante J.E."/>
            <person name="Garbe J."/>
            <person name="Badalamenti J.P."/>
            <person name="Herman A."/>
            <person name="Mangelson H."/>
            <person name="Liachko I."/>
            <person name="Sullivan S."/>
            <person name="Sone E.D."/>
            <person name="Koren S."/>
            <person name="Silverstein K.A.T."/>
            <person name="Beckman K.B."/>
            <person name="Gohl D.M."/>
        </authorList>
    </citation>
    <scope>NUCLEOTIDE SEQUENCE</scope>
    <source>
        <strain evidence="3">Duluth1</strain>
        <tissue evidence="3">Whole animal</tissue>
    </source>
</reference>
<feature type="domain" description="Fibrinogen C-terminal" evidence="2">
    <location>
        <begin position="65"/>
        <end position="288"/>
    </location>
</feature>
<dbReference type="SUPFAM" id="SSF56496">
    <property type="entry name" value="Fibrinogen C-terminal domain-like"/>
    <property type="match status" value="1"/>
</dbReference>
<dbReference type="SMART" id="SM00186">
    <property type="entry name" value="FBG"/>
    <property type="match status" value="1"/>
</dbReference>
<dbReference type="InterPro" id="IPR014716">
    <property type="entry name" value="Fibrinogen_a/b/g_C_1"/>
</dbReference>
<evidence type="ECO:0000313" key="3">
    <source>
        <dbReference type="EMBL" id="KAH3778527.1"/>
    </source>
</evidence>
<dbReference type="AlphaFoldDB" id="A0A9D4EDV9"/>
<dbReference type="SUPFAM" id="SSF82895">
    <property type="entry name" value="TSP-1 type 1 repeat"/>
    <property type="match status" value="1"/>
</dbReference>
<dbReference type="InterPro" id="IPR050373">
    <property type="entry name" value="Fibrinogen_C-term_domain"/>
</dbReference>
<keyword evidence="4" id="KW-1185">Reference proteome</keyword>
<evidence type="ECO:0000256" key="1">
    <source>
        <dbReference type="ARBA" id="ARBA00023157"/>
    </source>
</evidence>
<accession>A0A9D4EDV9</accession>
<dbReference type="PANTHER" id="PTHR19143:SF458">
    <property type="entry name" value="FIBRINOGEN C-TERMINAL DOMAIN-CONTAINING PROTEIN-RELATED"/>
    <property type="match status" value="1"/>
</dbReference>
<dbReference type="Proteomes" id="UP000828390">
    <property type="component" value="Unassembled WGS sequence"/>
</dbReference>
<dbReference type="InterPro" id="IPR002181">
    <property type="entry name" value="Fibrinogen_a/b/g_C_dom"/>
</dbReference>
<dbReference type="Pfam" id="PF00147">
    <property type="entry name" value="Fibrinogen_C"/>
    <property type="match status" value="1"/>
</dbReference>
<dbReference type="Pfam" id="PF00090">
    <property type="entry name" value="TSP_1"/>
    <property type="match status" value="1"/>
</dbReference>